<evidence type="ECO:0000313" key="2">
    <source>
        <dbReference type="EMBL" id="PVD33746.1"/>
    </source>
</evidence>
<dbReference type="AlphaFoldDB" id="A0A2T7PJY2"/>
<reference evidence="2 3" key="1">
    <citation type="submission" date="2018-04" db="EMBL/GenBank/DDBJ databases">
        <title>The genome of golden apple snail Pomacea canaliculata provides insight into stress tolerance and invasive adaptation.</title>
        <authorList>
            <person name="Liu C."/>
            <person name="Liu B."/>
            <person name="Ren Y."/>
            <person name="Zhang Y."/>
            <person name="Wang H."/>
            <person name="Li S."/>
            <person name="Jiang F."/>
            <person name="Yin L."/>
            <person name="Zhang G."/>
            <person name="Qian W."/>
            <person name="Fan W."/>
        </authorList>
    </citation>
    <scope>NUCLEOTIDE SEQUENCE [LARGE SCALE GENOMIC DNA]</scope>
    <source>
        <strain evidence="2">SZHN2017</strain>
        <tissue evidence="2">Muscle</tissue>
    </source>
</reference>
<proteinExistence type="predicted"/>
<protein>
    <submittedName>
        <fullName evidence="2">Uncharacterized protein</fullName>
    </submittedName>
</protein>
<organism evidence="2 3">
    <name type="scientific">Pomacea canaliculata</name>
    <name type="common">Golden apple snail</name>
    <dbReference type="NCBI Taxonomy" id="400727"/>
    <lineage>
        <taxon>Eukaryota</taxon>
        <taxon>Metazoa</taxon>
        <taxon>Spiralia</taxon>
        <taxon>Lophotrochozoa</taxon>
        <taxon>Mollusca</taxon>
        <taxon>Gastropoda</taxon>
        <taxon>Caenogastropoda</taxon>
        <taxon>Architaenioglossa</taxon>
        <taxon>Ampullarioidea</taxon>
        <taxon>Ampullariidae</taxon>
        <taxon>Pomacea</taxon>
    </lineage>
</organism>
<feature type="compositionally biased region" description="Low complexity" evidence="1">
    <location>
        <begin position="108"/>
        <end position="118"/>
    </location>
</feature>
<dbReference type="EMBL" id="PZQS01000003">
    <property type="protein sequence ID" value="PVD33746.1"/>
    <property type="molecule type" value="Genomic_DNA"/>
</dbReference>
<feature type="region of interest" description="Disordered" evidence="1">
    <location>
        <begin position="1"/>
        <end position="46"/>
    </location>
</feature>
<sequence>MPDGKNMQPSKPILPLLKGSDEKRSINISVGSLPTDREREKQDGRNVQCNHLAYVVDAMPIPLTSRDSASQQSGGGHGRNLNPNSQGTYYTSYPGYSQVDPDEDWLASSDYSRPSYSSQIFSSSNGESQAQSHLDHQGRPAGSDLPQSGQQQPAITSGSRPPTQTHVSGTTRYTFTRPAPVVSGGVREQGRTYTYPFGRANGGGVGVVQPDASGGSDLYRANSNSNNTNGSELHDRVSDGYQQSSTDRPPPITEGR</sequence>
<feature type="region of interest" description="Disordered" evidence="1">
    <location>
        <begin position="63"/>
        <end position="256"/>
    </location>
</feature>
<feature type="compositionally biased region" description="Basic and acidic residues" evidence="1">
    <location>
        <begin position="35"/>
        <end position="44"/>
    </location>
</feature>
<dbReference type="Proteomes" id="UP000245119">
    <property type="component" value="Linkage Group LG3"/>
</dbReference>
<comment type="caution">
    <text evidence="2">The sequence shown here is derived from an EMBL/GenBank/DDBJ whole genome shotgun (WGS) entry which is preliminary data.</text>
</comment>
<evidence type="ECO:0000313" key="3">
    <source>
        <dbReference type="Proteomes" id="UP000245119"/>
    </source>
</evidence>
<dbReference type="OrthoDB" id="6057792at2759"/>
<feature type="compositionally biased region" description="Polar residues" evidence="1">
    <location>
        <begin position="221"/>
        <end position="231"/>
    </location>
</feature>
<feature type="compositionally biased region" description="Polar residues" evidence="1">
    <location>
        <begin position="119"/>
        <end position="132"/>
    </location>
</feature>
<evidence type="ECO:0000256" key="1">
    <source>
        <dbReference type="SAM" id="MobiDB-lite"/>
    </source>
</evidence>
<gene>
    <name evidence="2" type="ORF">C0Q70_05006</name>
</gene>
<accession>A0A2T7PJY2</accession>
<feature type="compositionally biased region" description="Polar residues" evidence="1">
    <location>
        <begin position="81"/>
        <end position="95"/>
    </location>
</feature>
<keyword evidence="3" id="KW-1185">Reference proteome</keyword>
<name>A0A2T7PJY2_POMCA</name>
<feature type="compositionally biased region" description="Polar residues" evidence="1">
    <location>
        <begin position="145"/>
        <end position="174"/>
    </location>
</feature>